<comment type="caution">
    <text evidence="1">The sequence shown here is derived from an EMBL/GenBank/DDBJ whole genome shotgun (WGS) entry which is preliminary data.</text>
</comment>
<accession>A0ACC1AV27</accession>
<keyword evidence="2" id="KW-1185">Reference proteome</keyword>
<name>A0ACC1AV27_9ROSI</name>
<evidence type="ECO:0000313" key="1">
    <source>
        <dbReference type="EMBL" id="KAJ0090546.1"/>
    </source>
</evidence>
<evidence type="ECO:0000313" key="2">
    <source>
        <dbReference type="Proteomes" id="UP001164250"/>
    </source>
</evidence>
<protein>
    <submittedName>
        <fullName evidence="1">Uncharacterized protein</fullName>
    </submittedName>
</protein>
<proteinExistence type="predicted"/>
<organism evidence="1 2">
    <name type="scientific">Pistacia atlantica</name>
    <dbReference type="NCBI Taxonomy" id="434234"/>
    <lineage>
        <taxon>Eukaryota</taxon>
        <taxon>Viridiplantae</taxon>
        <taxon>Streptophyta</taxon>
        <taxon>Embryophyta</taxon>
        <taxon>Tracheophyta</taxon>
        <taxon>Spermatophyta</taxon>
        <taxon>Magnoliopsida</taxon>
        <taxon>eudicotyledons</taxon>
        <taxon>Gunneridae</taxon>
        <taxon>Pentapetalae</taxon>
        <taxon>rosids</taxon>
        <taxon>malvids</taxon>
        <taxon>Sapindales</taxon>
        <taxon>Anacardiaceae</taxon>
        <taxon>Pistacia</taxon>
    </lineage>
</organism>
<sequence length="66" mass="6337">MAFSKASVITFMMAVVVAAMALGGAAQEAVSPAPAPLSGTGSISPSMASAGLALVVALLFGSALRI</sequence>
<dbReference type="Proteomes" id="UP001164250">
    <property type="component" value="Chromosome 8"/>
</dbReference>
<dbReference type="EMBL" id="CM047904">
    <property type="protein sequence ID" value="KAJ0090546.1"/>
    <property type="molecule type" value="Genomic_DNA"/>
</dbReference>
<gene>
    <name evidence="1" type="ORF">Patl1_12990</name>
</gene>
<reference evidence="2" key="1">
    <citation type="journal article" date="2023" name="G3 (Bethesda)">
        <title>Genome assembly and association tests identify interacting loci associated with vigor, precocity, and sex in interspecific pistachio rootstocks.</title>
        <authorList>
            <person name="Palmer W."/>
            <person name="Jacygrad E."/>
            <person name="Sagayaradj S."/>
            <person name="Cavanaugh K."/>
            <person name="Han R."/>
            <person name="Bertier L."/>
            <person name="Beede B."/>
            <person name="Kafkas S."/>
            <person name="Golino D."/>
            <person name="Preece J."/>
            <person name="Michelmore R."/>
        </authorList>
    </citation>
    <scope>NUCLEOTIDE SEQUENCE [LARGE SCALE GENOMIC DNA]</scope>
</reference>